<dbReference type="GO" id="GO:0008270">
    <property type="term" value="F:zinc ion binding"/>
    <property type="evidence" value="ECO:0007669"/>
    <property type="project" value="UniProtKB-KW"/>
</dbReference>
<keyword evidence="5" id="KW-1185">Reference proteome</keyword>
<evidence type="ECO:0000259" key="3">
    <source>
        <dbReference type="PROSITE" id="PS50158"/>
    </source>
</evidence>
<dbReference type="EMBL" id="KQ484590">
    <property type="protein sequence ID" value="KYP34463.1"/>
    <property type="molecule type" value="Genomic_DNA"/>
</dbReference>
<dbReference type="Proteomes" id="UP000075243">
    <property type="component" value="Unassembled WGS sequence"/>
</dbReference>
<dbReference type="InterPro" id="IPR021109">
    <property type="entry name" value="Peptidase_aspartic_dom_sf"/>
</dbReference>
<keyword evidence="1" id="KW-0863">Zinc-finger</keyword>
<organism evidence="4 5">
    <name type="scientific">Cajanus cajan</name>
    <name type="common">Pigeon pea</name>
    <name type="synonym">Cajanus indicus</name>
    <dbReference type="NCBI Taxonomy" id="3821"/>
    <lineage>
        <taxon>Eukaryota</taxon>
        <taxon>Viridiplantae</taxon>
        <taxon>Streptophyta</taxon>
        <taxon>Embryophyta</taxon>
        <taxon>Tracheophyta</taxon>
        <taxon>Spermatophyta</taxon>
        <taxon>Magnoliopsida</taxon>
        <taxon>eudicotyledons</taxon>
        <taxon>Gunneridae</taxon>
        <taxon>Pentapetalae</taxon>
        <taxon>rosids</taxon>
        <taxon>fabids</taxon>
        <taxon>Fabales</taxon>
        <taxon>Fabaceae</taxon>
        <taxon>Papilionoideae</taxon>
        <taxon>50 kb inversion clade</taxon>
        <taxon>NPAAA clade</taxon>
        <taxon>indigoferoid/millettioid clade</taxon>
        <taxon>Phaseoleae</taxon>
        <taxon>Cajanus</taxon>
    </lineage>
</organism>
<feature type="compositionally biased region" description="Polar residues" evidence="2">
    <location>
        <begin position="208"/>
        <end position="218"/>
    </location>
</feature>
<dbReference type="PANTHER" id="PTHR15503:SF45">
    <property type="entry name" value="RNA-DIRECTED DNA POLYMERASE HOMOLOG"/>
    <property type="match status" value="1"/>
</dbReference>
<dbReference type="CDD" id="cd00303">
    <property type="entry name" value="retropepsin_like"/>
    <property type="match status" value="1"/>
</dbReference>
<dbReference type="SUPFAM" id="SSF57756">
    <property type="entry name" value="Retrovirus zinc finger-like domains"/>
    <property type="match status" value="1"/>
</dbReference>
<dbReference type="OMA" id="DYANDCK"/>
<evidence type="ECO:0000313" key="4">
    <source>
        <dbReference type="EMBL" id="KYP34463.1"/>
    </source>
</evidence>
<dbReference type="SMART" id="SM00343">
    <property type="entry name" value="ZnF_C2HC"/>
    <property type="match status" value="2"/>
</dbReference>
<dbReference type="GO" id="GO:0003676">
    <property type="term" value="F:nucleic acid binding"/>
    <property type="evidence" value="ECO:0007669"/>
    <property type="project" value="InterPro"/>
</dbReference>
<dbReference type="AlphaFoldDB" id="A0A151QW32"/>
<keyword evidence="1" id="KW-0862">Zinc</keyword>
<keyword evidence="1" id="KW-0479">Metal-binding</keyword>
<dbReference type="Gramene" id="C.cajan_41911.t">
    <property type="protein sequence ID" value="C.cajan_41911.t.cds1"/>
    <property type="gene ID" value="C.cajan_41911"/>
</dbReference>
<sequence length="387" mass="44125">MGEPQGLVEFRSNKPSQFDGGYNPEKAELWIKEIEKIFRAMNCPDNQKVNYAVFMLVGEAEYWWDSTRRLLEGGGIIITWEVFRAKFFEKYFPNDVRRAKEIEFMQLKQGSMTVGEYASKFEELGKYSTFFYHPDERMKCIKFEDGLRPELRKAVGILEISDFPTLIHKCRFLEGFDHNKDNRPKSFGPQFSKKRDNERKPYVRPQWKPQSSQFAGNSSRSINNQAKCFKCGQGHYTKDCHLKGPVCFKCGKPGHVFSECGQPKTHVNTSGSKPRPSTTGRVYTMTGTEAAQNNDLIQGKCFIKGKTLNVLYDSGATHSFISNNCVQYLQLPISSLENNLIVSTPTNKFVIANKVCSDCPIFIGDKKFLVNLICLPLSQLDVILGMD</sequence>
<accession>A0A151QW32</accession>
<dbReference type="InterPro" id="IPR001878">
    <property type="entry name" value="Znf_CCHC"/>
</dbReference>
<dbReference type="InterPro" id="IPR032567">
    <property type="entry name" value="RTL1-rel"/>
</dbReference>
<gene>
    <name evidence="4" type="ORF">KK1_044581</name>
</gene>
<dbReference type="Pfam" id="PF03732">
    <property type="entry name" value="Retrotrans_gag"/>
    <property type="match status" value="1"/>
</dbReference>
<feature type="region of interest" description="Disordered" evidence="2">
    <location>
        <begin position="181"/>
        <end position="218"/>
    </location>
</feature>
<proteinExistence type="predicted"/>
<dbReference type="PROSITE" id="PS50158">
    <property type="entry name" value="ZF_CCHC"/>
    <property type="match status" value="1"/>
</dbReference>
<reference evidence="4" key="1">
    <citation type="journal article" date="2012" name="Nat. Biotechnol.">
        <title>Draft genome sequence of pigeonpea (Cajanus cajan), an orphan legume crop of resource-poor farmers.</title>
        <authorList>
            <person name="Varshney R.K."/>
            <person name="Chen W."/>
            <person name="Li Y."/>
            <person name="Bharti A.K."/>
            <person name="Saxena R.K."/>
            <person name="Schlueter J.A."/>
            <person name="Donoghue M.T."/>
            <person name="Azam S."/>
            <person name="Fan G."/>
            <person name="Whaley A.M."/>
            <person name="Farmer A.D."/>
            <person name="Sheridan J."/>
            <person name="Iwata A."/>
            <person name="Tuteja R."/>
            <person name="Penmetsa R.V."/>
            <person name="Wu W."/>
            <person name="Upadhyaya H.D."/>
            <person name="Yang S.P."/>
            <person name="Shah T."/>
            <person name="Saxena K.B."/>
            <person name="Michael T."/>
            <person name="McCombie W.R."/>
            <person name="Yang B."/>
            <person name="Zhang G."/>
            <person name="Yang H."/>
            <person name="Wang J."/>
            <person name="Spillane C."/>
            <person name="Cook D.R."/>
            <person name="May G.D."/>
            <person name="Xu X."/>
            <person name="Jackson S.A."/>
        </authorList>
    </citation>
    <scope>NUCLEOTIDE SEQUENCE [LARGE SCALE GENOMIC DNA]</scope>
</reference>
<feature type="domain" description="CCHC-type" evidence="3">
    <location>
        <begin position="247"/>
        <end position="260"/>
    </location>
</feature>
<dbReference type="Pfam" id="PF08284">
    <property type="entry name" value="RVP_2"/>
    <property type="match status" value="1"/>
</dbReference>
<name>A0A151QW32_CAJCA</name>
<dbReference type="InterPro" id="IPR036875">
    <property type="entry name" value="Znf_CCHC_sf"/>
</dbReference>
<evidence type="ECO:0000256" key="1">
    <source>
        <dbReference type="PROSITE-ProRule" id="PRU00047"/>
    </source>
</evidence>
<evidence type="ECO:0000313" key="5">
    <source>
        <dbReference type="Proteomes" id="UP000075243"/>
    </source>
</evidence>
<dbReference type="Gene3D" id="4.10.60.10">
    <property type="entry name" value="Zinc finger, CCHC-type"/>
    <property type="match status" value="1"/>
</dbReference>
<evidence type="ECO:0000256" key="2">
    <source>
        <dbReference type="SAM" id="MobiDB-lite"/>
    </source>
</evidence>
<protein>
    <recommendedName>
        <fullName evidence="3">CCHC-type domain-containing protein</fullName>
    </recommendedName>
</protein>
<dbReference type="InterPro" id="IPR005162">
    <property type="entry name" value="Retrotrans_gag_dom"/>
</dbReference>
<dbReference type="Gene3D" id="2.40.70.10">
    <property type="entry name" value="Acid Proteases"/>
    <property type="match status" value="1"/>
</dbReference>
<dbReference type="PANTHER" id="PTHR15503">
    <property type="entry name" value="LDOC1 RELATED"/>
    <property type="match status" value="1"/>
</dbReference>
<dbReference type="SUPFAM" id="SSF50630">
    <property type="entry name" value="Acid proteases"/>
    <property type="match status" value="1"/>
</dbReference>